<name>A0A366HR14_9BACT</name>
<dbReference type="InterPro" id="IPR052945">
    <property type="entry name" value="Mitotic_Regulator"/>
</dbReference>
<feature type="compositionally biased region" description="Basic and acidic residues" evidence="1">
    <location>
        <begin position="580"/>
        <end position="589"/>
    </location>
</feature>
<feature type="region of interest" description="Disordered" evidence="1">
    <location>
        <begin position="535"/>
        <end position="617"/>
    </location>
</feature>
<feature type="region of interest" description="Disordered" evidence="1">
    <location>
        <begin position="477"/>
        <end position="496"/>
    </location>
</feature>
<proteinExistence type="predicted"/>
<dbReference type="InterPro" id="IPR006597">
    <property type="entry name" value="Sel1-like"/>
</dbReference>
<evidence type="ECO:0000313" key="3">
    <source>
        <dbReference type="Proteomes" id="UP000253426"/>
    </source>
</evidence>
<feature type="compositionally biased region" description="Pro residues" evidence="1">
    <location>
        <begin position="153"/>
        <end position="163"/>
    </location>
</feature>
<dbReference type="SMART" id="SM00671">
    <property type="entry name" value="SEL1"/>
    <property type="match status" value="2"/>
</dbReference>
<dbReference type="AlphaFoldDB" id="A0A366HR14"/>
<organism evidence="2 3">
    <name type="scientific">Roseimicrobium gellanilyticum</name>
    <dbReference type="NCBI Taxonomy" id="748857"/>
    <lineage>
        <taxon>Bacteria</taxon>
        <taxon>Pseudomonadati</taxon>
        <taxon>Verrucomicrobiota</taxon>
        <taxon>Verrucomicrobiia</taxon>
        <taxon>Verrucomicrobiales</taxon>
        <taxon>Verrucomicrobiaceae</taxon>
        <taxon>Roseimicrobium</taxon>
    </lineage>
</organism>
<dbReference type="Proteomes" id="UP000253426">
    <property type="component" value="Unassembled WGS sequence"/>
</dbReference>
<feature type="region of interest" description="Disordered" evidence="1">
    <location>
        <begin position="355"/>
        <end position="463"/>
    </location>
</feature>
<dbReference type="Gene3D" id="1.25.40.10">
    <property type="entry name" value="Tetratricopeptide repeat domain"/>
    <property type="match status" value="1"/>
</dbReference>
<feature type="region of interest" description="Disordered" evidence="1">
    <location>
        <begin position="774"/>
        <end position="796"/>
    </location>
</feature>
<dbReference type="SUPFAM" id="SSF81901">
    <property type="entry name" value="HCP-like"/>
    <property type="match status" value="1"/>
</dbReference>
<feature type="region of interest" description="Disordered" evidence="1">
    <location>
        <begin position="140"/>
        <end position="164"/>
    </location>
</feature>
<feature type="compositionally biased region" description="Low complexity" evidence="1">
    <location>
        <begin position="433"/>
        <end position="447"/>
    </location>
</feature>
<evidence type="ECO:0000313" key="2">
    <source>
        <dbReference type="EMBL" id="RBP44644.1"/>
    </source>
</evidence>
<gene>
    <name evidence="2" type="ORF">DES53_104466</name>
</gene>
<feature type="compositionally biased region" description="Low complexity" evidence="1">
    <location>
        <begin position="195"/>
        <end position="204"/>
    </location>
</feature>
<dbReference type="RefSeq" id="WP_113959027.1">
    <property type="nucleotide sequence ID" value="NZ_QNRR01000004.1"/>
</dbReference>
<accession>A0A366HR14</accession>
<dbReference type="EMBL" id="QNRR01000004">
    <property type="protein sequence ID" value="RBP44644.1"/>
    <property type="molecule type" value="Genomic_DNA"/>
</dbReference>
<dbReference type="OrthoDB" id="176565at2"/>
<dbReference type="PANTHER" id="PTHR43628">
    <property type="entry name" value="ACTIVATOR OF C KINASE PROTEIN 1-RELATED"/>
    <property type="match status" value="1"/>
</dbReference>
<feature type="compositionally biased region" description="Low complexity" evidence="1">
    <location>
        <begin position="355"/>
        <end position="393"/>
    </location>
</feature>
<feature type="compositionally biased region" description="Low complexity" evidence="1">
    <location>
        <begin position="403"/>
        <end position="425"/>
    </location>
</feature>
<comment type="caution">
    <text evidence="2">The sequence shown here is derived from an EMBL/GenBank/DDBJ whole genome shotgun (WGS) entry which is preliminary data.</text>
</comment>
<reference evidence="2 3" key="1">
    <citation type="submission" date="2018-06" db="EMBL/GenBank/DDBJ databases">
        <title>Genomic Encyclopedia of Type Strains, Phase IV (KMG-IV): sequencing the most valuable type-strain genomes for metagenomic binning, comparative biology and taxonomic classification.</title>
        <authorList>
            <person name="Goeker M."/>
        </authorList>
    </citation>
    <scope>NUCLEOTIDE SEQUENCE [LARGE SCALE GENOMIC DNA]</scope>
    <source>
        <strain evidence="2 3">DSM 25532</strain>
    </source>
</reference>
<feature type="compositionally biased region" description="Low complexity" evidence="1">
    <location>
        <begin position="535"/>
        <end position="544"/>
    </location>
</feature>
<dbReference type="InterPro" id="IPR011990">
    <property type="entry name" value="TPR-like_helical_dom_sf"/>
</dbReference>
<protein>
    <submittedName>
        <fullName evidence="2">Sel1 repeat-containing protein</fullName>
    </submittedName>
</protein>
<feature type="region of interest" description="Disordered" evidence="1">
    <location>
        <begin position="188"/>
        <end position="216"/>
    </location>
</feature>
<evidence type="ECO:0000256" key="1">
    <source>
        <dbReference type="SAM" id="MobiDB-lite"/>
    </source>
</evidence>
<sequence>MTAKEAQNILELEAPFTEVELKSAHKNALVTWFPAQFMSDRAKLTKALEQTSLIHEAYDLLLTLCEAEKEATPNVFVEEALKQAYGPTPASPVRSAPEPVRAPLVESQTPVGPEPLPGEESGLTFARNSATAVPASLRLEEQEPDESASVPSQEPPLIPPAPAANPFLHDIVPLKGITEAPKVELRGRATAPMESPGSSGSGSPLQPRTDSAITKVRPPKVIISPRLRGATVQPSMPVATVPVPLPSLVAPVPTSPPVPPPPAAPVIVPLTAPESVEQPVKAEASVPIAAPMSDVAAVPVAPEIEPVLPAPVVELEAKAPTVSPAPVPILAEPAVVPEPIAPAPEVEARATEALPTPAVPEMVPEPVVPSSGSETEVPEAPTHAAPEVTAAPPASAPEPPAPAKAEATVVLSESAAPTAAPASAPDAEKAEAPEAAAEPKAPESATPRSPEPVSLPVEQQETSVALPPTAVASLGIAAPESPAGSTPAVAVETSAQQGHRIPAAMAEETSAAARASHHAPAALVVAASAAAAAHPGNHAQAPIARPHPPAPANGKGKTAAEVEAEEHPAGDHALVPALGDRYHPAEKEGSPNTDTTRHFPTRPVAPSSGSKAMDVEEAAASSAASRVSEAAHVPAGTAQLTIWQRIGRFLLAIACVGGVGYGIYWVANSDLGQDPWGKKPGSGGPMERVRKMAFESQKHAAERGNANAQFSIGKAYQNGDGVQENHEEALKWFRMAADQGMVDAQYAVGDAYKNGRGVPADNAEALQWYRKAEATREEQRGAKEKKEEKEEDLRLQ</sequence>
<dbReference type="Pfam" id="PF08238">
    <property type="entry name" value="Sel1"/>
    <property type="match status" value="2"/>
</dbReference>
<keyword evidence="3" id="KW-1185">Reference proteome</keyword>
<dbReference type="PANTHER" id="PTHR43628:SF1">
    <property type="entry name" value="CHITIN SYNTHASE REGULATORY FACTOR 2-RELATED"/>
    <property type="match status" value="1"/>
</dbReference>